<name>A0ABV8W1K2_9FLAO</name>
<keyword evidence="3" id="KW-0503">Monooxygenase</keyword>
<keyword evidence="4" id="KW-1185">Reference proteome</keyword>
<feature type="domain" description="ABM" evidence="2">
    <location>
        <begin position="152"/>
        <end position="242"/>
    </location>
</feature>
<dbReference type="Pfam" id="PF03992">
    <property type="entry name" value="ABM"/>
    <property type="match status" value="2"/>
</dbReference>
<protein>
    <submittedName>
        <fullName evidence="3">Antibiotic biosynthesis monooxygenase</fullName>
    </submittedName>
</protein>
<feature type="chain" id="PRO_5046163403" evidence="1">
    <location>
        <begin position="32"/>
        <end position="253"/>
    </location>
</feature>
<evidence type="ECO:0000313" key="3">
    <source>
        <dbReference type="EMBL" id="MFC4389839.1"/>
    </source>
</evidence>
<evidence type="ECO:0000256" key="1">
    <source>
        <dbReference type="SAM" id="SignalP"/>
    </source>
</evidence>
<sequence length="253" mass="29785">MRMKTKNSISKGMLGVFTVLFMNGSLTTAQTADQTTAGNQEIVAKMTRYEVKKESQEKFQKVIADYVKQSISNSNNIMSEAYFEQEDHTIIWLFERWKNRNELDKFRNNSKQLEVLLKTVLVKPQKMIYVKDLEPLTKKQWRKTSKKGEEQLTIMLFVDAKKGTENNFMEVYHKAMPEFRSEPSVVTYQLSQLKEDNSQFVTFEKFRNKEAFQYHLNFPPIQPVIDYLNTSIKKQPFQDGIHNLIEFAPLIRE</sequence>
<organism evidence="3 4">
    <name type="scientific">Flavobacterium quisquiliarum</name>
    <dbReference type="NCBI Taxonomy" id="1834436"/>
    <lineage>
        <taxon>Bacteria</taxon>
        <taxon>Pseudomonadati</taxon>
        <taxon>Bacteroidota</taxon>
        <taxon>Flavobacteriia</taxon>
        <taxon>Flavobacteriales</taxon>
        <taxon>Flavobacteriaceae</taxon>
        <taxon>Flavobacterium</taxon>
    </lineage>
</organism>
<dbReference type="PANTHER" id="PTHR33336:SF15">
    <property type="entry name" value="ABM DOMAIN-CONTAINING PROTEIN"/>
    <property type="match status" value="1"/>
</dbReference>
<feature type="signal peptide" evidence="1">
    <location>
        <begin position="1"/>
        <end position="31"/>
    </location>
</feature>
<dbReference type="PANTHER" id="PTHR33336">
    <property type="entry name" value="QUINOL MONOOXYGENASE YGIN-RELATED"/>
    <property type="match status" value="1"/>
</dbReference>
<dbReference type="InterPro" id="IPR011008">
    <property type="entry name" value="Dimeric_a/b-barrel"/>
</dbReference>
<dbReference type="SUPFAM" id="SSF54909">
    <property type="entry name" value="Dimeric alpha+beta barrel"/>
    <property type="match status" value="2"/>
</dbReference>
<dbReference type="InterPro" id="IPR007138">
    <property type="entry name" value="ABM_dom"/>
</dbReference>
<dbReference type="RefSeq" id="WP_179003623.1">
    <property type="nucleotide sequence ID" value="NZ_JBHSCO010000001.1"/>
</dbReference>
<dbReference type="Proteomes" id="UP001595719">
    <property type="component" value="Unassembled WGS sequence"/>
</dbReference>
<proteinExistence type="predicted"/>
<accession>A0ABV8W1K2</accession>
<dbReference type="InterPro" id="IPR050744">
    <property type="entry name" value="AI-2_Isomerase_LsrG"/>
</dbReference>
<keyword evidence="1" id="KW-0732">Signal</keyword>
<evidence type="ECO:0000313" key="4">
    <source>
        <dbReference type="Proteomes" id="UP001595719"/>
    </source>
</evidence>
<dbReference type="PROSITE" id="PS51725">
    <property type="entry name" value="ABM"/>
    <property type="match status" value="1"/>
</dbReference>
<dbReference type="EMBL" id="JBHSCO010000001">
    <property type="protein sequence ID" value="MFC4389839.1"/>
    <property type="molecule type" value="Genomic_DNA"/>
</dbReference>
<dbReference type="GO" id="GO:0004497">
    <property type="term" value="F:monooxygenase activity"/>
    <property type="evidence" value="ECO:0007669"/>
    <property type="project" value="UniProtKB-KW"/>
</dbReference>
<gene>
    <name evidence="3" type="ORF">ACFOY0_02420</name>
</gene>
<dbReference type="Gene3D" id="3.30.70.100">
    <property type="match status" value="1"/>
</dbReference>
<comment type="caution">
    <text evidence="3">The sequence shown here is derived from an EMBL/GenBank/DDBJ whole genome shotgun (WGS) entry which is preliminary data.</text>
</comment>
<reference evidence="4" key="1">
    <citation type="journal article" date="2019" name="Int. J. Syst. Evol. Microbiol.">
        <title>The Global Catalogue of Microorganisms (GCM) 10K type strain sequencing project: providing services to taxonomists for standard genome sequencing and annotation.</title>
        <authorList>
            <consortium name="The Broad Institute Genomics Platform"/>
            <consortium name="The Broad Institute Genome Sequencing Center for Infectious Disease"/>
            <person name="Wu L."/>
            <person name="Ma J."/>
        </authorList>
    </citation>
    <scope>NUCLEOTIDE SEQUENCE [LARGE SCALE GENOMIC DNA]</scope>
    <source>
        <strain evidence="4">CGMCC 1.15345</strain>
    </source>
</reference>
<keyword evidence="3" id="KW-0560">Oxidoreductase</keyword>
<evidence type="ECO:0000259" key="2">
    <source>
        <dbReference type="PROSITE" id="PS51725"/>
    </source>
</evidence>